<proteinExistence type="predicted"/>
<gene>
    <name evidence="3" type="ORF">FSP39_001646</name>
</gene>
<dbReference type="GO" id="GO:0015074">
    <property type="term" value="P:DNA integration"/>
    <property type="evidence" value="ECO:0007669"/>
    <property type="project" value="InterPro"/>
</dbReference>
<name>A0AA88XCB1_PINIB</name>
<dbReference type="GO" id="GO:0003676">
    <property type="term" value="F:nucleic acid binding"/>
    <property type="evidence" value="ECO:0007669"/>
    <property type="project" value="InterPro"/>
</dbReference>
<comment type="caution">
    <text evidence="3">The sequence shown here is derived from an EMBL/GenBank/DDBJ whole genome shotgun (WGS) entry which is preliminary data.</text>
</comment>
<dbReference type="Pfam" id="PF18701">
    <property type="entry name" value="DUF5641"/>
    <property type="match status" value="1"/>
</dbReference>
<dbReference type="Gene3D" id="3.30.420.10">
    <property type="entry name" value="Ribonuclease H-like superfamily/Ribonuclease H"/>
    <property type="match status" value="1"/>
</dbReference>
<dbReference type="SUPFAM" id="SSF53098">
    <property type="entry name" value="Ribonuclease H-like"/>
    <property type="match status" value="1"/>
</dbReference>
<feature type="region of interest" description="Disordered" evidence="1">
    <location>
        <begin position="1"/>
        <end position="21"/>
    </location>
</feature>
<evidence type="ECO:0000256" key="1">
    <source>
        <dbReference type="SAM" id="MobiDB-lite"/>
    </source>
</evidence>
<dbReference type="SUPFAM" id="SSF56672">
    <property type="entry name" value="DNA/RNA polymerases"/>
    <property type="match status" value="1"/>
</dbReference>
<sequence>MTDQAKTQGSQEGLPQPTSELGVRYVVPTSKAKELYDSRTRGFRGRISDLQNELEQHIYLLSSTEEIDAKTDIHDYLQGIYKQYLTACGSFSDFLRRHRTEESERELHDHQAAMDIVCEKVNSAIKGFCQPDSDQIQDTVPVVTVKEEKVQKETGSVKQRSRDGSAKTHGSFLSQVARAEGARVKLQYTAKLNSILKQKALAEAENLIKSADIEAKINELKAEEEVNIAEAEVKVYQEQDGSQVDSDTSVDQNVIQQRTNEFIQEQNTLLNDRHVIPTFGFMPSANSGGTEYIRPPPVRNGNNVQPTYMYPSDVNNNLPYTCTVPQVDRNSAAGMMDIVTYLTKQNFMPQRIQKFNDQCETYLSWKLTFKEVMTEIKATPLEELELMISYLGRVSKLEVTSIKASNAGDPVRGLKKAWERLDETYGSPEKVEHALKRKLLNVVKTPISYKTKSRLYEVSDVLNEILSVKMMPNYAQVFSYMDTSLGVQPVVNKLPLGIRNKWRDRGLKYKKDTGNVFPPFTYFCDFIREMAAAMNDPGFEFTMADQTEGFQGGSGPRAQPRNSGIVAQKTNLEHVEGNGDKTSANDTRCLIHNTSHKLENCRAFISMTHAKKKELIRKNGYCYKCLDGKHLSKDCKATVRCEKCSSTKHPTVMHFDSIPTQSKEENGGEKVETKCTHLCGRFAGKSCAKIILINVCHKDSRHQPTQIYAILDEQSNQTLACTNLFDTYDPNAPEESYPLSTCSGEVMTEGRKSYGFVISSLDGKTVLDLPYVIECDSIPSNRNEIPTPEVADSYEHLQDISDFIPPLNDDAPISILIGRDLLCVHQVMDQKVGLSPHEPFAQRLNLGWVIIGEACLDKHQKHSKVNVLKTLAIPESGKQLCASVFYPCEYNIQLTSNDTIFQRTQNDNKVAMSIEDKEFLALMDREMVKGQDGHWMAPLPFKKGRSRLPNNRSQALDRAKTLDGSLDRNSVKSKHFTTFMGGLITAGHAERAPNLSPLEECWYLPLFGVYHPQKKDRIRGVFDSSAIFNGMSLNKVLMTGPDLMNNLQGVLLRFRCGQIAIMADIELMFYCFRVHPDHYKYLRFMWHEDNDITKPLVDYHMKVHVFGNSPSPAVATYGLRKTAREAESTYGSDTRAFVERNFYVDDALSSHNSPQEAIDLLQRTKDALWKFGRLRLHKIVSNSEDVLSAFDSNDLAKDVRDVDLETQELPNQRSLGMRWSLEGDYFTFKVSLEDKPFTRRGVLSSINSLFDPMGFVAPVTIAGKAILREAMCSGQDWDEPLTQAFHDKWQKWRDSLQHLQTLRIPRTYCHLPLMEASEKDLLIFCDASEAAISAVSYVRLTGKDGKQCMGFMLGKARLAPKHGHTVPRLELCAAVLGTELYTTITRESDIVFDRVKFFTDSRVVLGYIHNQTKRFFTYVANRVERIRSCSQPQDWNYIPSKLNPADEGTRSVPAQDMKTSLWLNGPTNILCDEIDSKHEFPLIEPDSEVRILKTEITDKLSTDDSNRLGSNRFLRFFTWQGLLYGMSALRHLVSVKFKKGTQCEPKSREAFKAAEELVISTVQYEAFPREIDSLRKGTPLPRDSTIRTLDPFLDDKGLLRVGGRLKHSGLPPLEINPVIVPKKHHIGYLLIKHFHACVSHQGRLITEGAIRSGGYWIVRGRRCIQSFVNNCVQCLKLRGKQQTPKMADLPKDRLEPAPPFACIGIDVFGPWNVIARKTRGGLAHYKRWAVIFTCLVIRAIHIEVIHEMSSSSFLNALRRLIALRGPVKLVRSDCGTNFVGAAKDLSADVIAIDSPEIKDYLTKQGITWRFNPPHASHMGGVWESLIGVSRRVLNSLLCDNKQLTDEVLATLMAEVCQIVNARPIAGIPSDPYSPMPLSPAMILTLKSDHSVDSFTLEDFTTRDLYKSQWRCVQQLANCFWKRWKNEFLSQLQLRKKWQDDNRDFCEGDIVLLRDKTLHRSEWPMGIITRVMPSKDSRVRKVDVCVGKDKKVYTRPSCELVLLVPKEG</sequence>
<evidence type="ECO:0000259" key="2">
    <source>
        <dbReference type="PROSITE" id="PS50994"/>
    </source>
</evidence>
<keyword evidence="4" id="KW-1185">Reference proteome</keyword>
<reference evidence="3" key="1">
    <citation type="submission" date="2019-08" db="EMBL/GenBank/DDBJ databases">
        <title>The improved chromosome-level genome for the pearl oyster Pinctada fucata martensii using PacBio sequencing and Hi-C.</title>
        <authorList>
            <person name="Zheng Z."/>
        </authorList>
    </citation>
    <scope>NUCLEOTIDE SEQUENCE</scope>
    <source>
        <strain evidence="3">ZZ-2019</strain>
        <tissue evidence="3">Adductor muscle</tissue>
    </source>
</reference>
<feature type="compositionally biased region" description="Polar residues" evidence="1">
    <location>
        <begin position="1"/>
        <end position="19"/>
    </location>
</feature>
<dbReference type="InterPro" id="IPR040676">
    <property type="entry name" value="DUF5641"/>
</dbReference>
<dbReference type="InterPro" id="IPR036397">
    <property type="entry name" value="RNaseH_sf"/>
</dbReference>
<organism evidence="3 4">
    <name type="scientific">Pinctada imbricata</name>
    <name type="common">Atlantic pearl-oyster</name>
    <name type="synonym">Pinctada martensii</name>
    <dbReference type="NCBI Taxonomy" id="66713"/>
    <lineage>
        <taxon>Eukaryota</taxon>
        <taxon>Metazoa</taxon>
        <taxon>Spiralia</taxon>
        <taxon>Lophotrochozoa</taxon>
        <taxon>Mollusca</taxon>
        <taxon>Bivalvia</taxon>
        <taxon>Autobranchia</taxon>
        <taxon>Pteriomorphia</taxon>
        <taxon>Pterioida</taxon>
        <taxon>Pterioidea</taxon>
        <taxon>Pteriidae</taxon>
        <taxon>Pinctada</taxon>
    </lineage>
</organism>
<dbReference type="Pfam" id="PF05380">
    <property type="entry name" value="Peptidase_A17"/>
    <property type="match status" value="1"/>
</dbReference>
<evidence type="ECO:0000313" key="4">
    <source>
        <dbReference type="Proteomes" id="UP001186944"/>
    </source>
</evidence>
<accession>A0AA88XCB1</accession>
<dbReference type="Proteomes" id="UP001186944">
    <property type="component" value="Unassembled WGS sequence"/>
</dbReference>
<dbReference type="PANTHER" id="PTHR47331">
    <property type="entry name" value="PHD-TYPE DOMAIN-CONTAINING PROTEIN"/>
    <property type="match status" value="1"/>
</dbReference>
<evidence type="ECO:0000313" key="3">
    <source>
        <dbReference type="EMBL" id="KAK3082658.1"/>
    </source>
</evidence>
<dbReference type="EMBL" id="VSWD01000014">
    <property type="protein sequence ID" value="KAK3082658.1"/>
    <property type="molecule type" value="Genomic_DNA"/>
</dbReference>
<dbReference type="InterPro" id="IPR001584">
    <property type="entry name" value="Integrase_cat-core"/>
</dbReference>
<feature type="region of interest" description="Disordered" evidence="1">
    <location>
        <begin position="151"/>
        <end position="170"/>
    </location>
</feature>
<dbReference type="PROSITE" id="PS50994">
    <property type="entry name" value="INTEGRASE"/>
    <property type="match status" value="1"/>
</dbReference>
<dbReference type="InterPro" id="IPR043502">
    <property type="entry name" value="DNA/RNA_pol_sf"/>
</dbReference>
<dbReference type="InterPro" id="IPR012337">
    <property type="entry name" value="RNaseH-like_sf"/>
</dbReference>
<dbReference type="InterPro" id="IPR008042">
    <property type="entry name" value="Retrotrans_Pao"/>
</dbReference>
<dbReference type="PANTHER" id="PTHR47331:SF6">
    <property type="entry name" value="DOUBLECORTIN DOMAIN-CONTAINING PROTEIN"/>
    <property type="match status" value="1"/>
</dbReference>
<feature type="domain" description="Integrase catalytic" evidence="2">
    <location>
        <begin position="1694"/>
        <end position="1887"/>
    </location>
</feature>
<protein>
    <recommendedName>
        <fullName evidence="2">Integrase catalytic domain-containing protein</fullName>
    </recommendedName>
</protein>